<gene>
    <name evidence="2" type="ORF">Forpe1208_v015511</name>
</gene>
<reference evidence="2" key="1">
    <citation type="submission" date="2021-04" db="EMBL/GenBank/DDBJ databases">
        <title>First draft genome resource for Brassicaceae pathogens Fusarium oxysporum f. sp. raphani and Fusarium oxysporum f. sp. rapae.</title>
        <authorList>
            <person name="Asai S."/>
        </authorList>
    </citation>
    <scope>NUCLEOTIDE SEQUENCE</scope>
    <source>
        <strain evidence="2">Tf1208</strain>
    </source>
</reference>
<dbReference type="EMBL" id="JAELUQ010000012">
    <property type="protein sequence ID" value="KAG7404960.1"/>
    <property type="molecule type" value="Genomic_DNA"/>
</dbReference>
<evidence type="ECO:0000256" key="1">
    <source>
        <dbReference type="SAM" id="MobiDB-lite"/>
    </source>
</evidence>
<evidence type="ECO:0000313" key="3">
    <source>
        <dbReference type="Proteomes" id="UP000694050"/>
    </source>
</evidence>
<feature type="region of interest" description="Disordered" evidence="1">
    <location>
        <begin position="80"/>
        <end position="130"/>
    </location>
</feature>
<name>A0A8J5TND8_FUSOX</name>
<comment type="caution">
    <text evidence="2">The sequence shown here is derived from an EMBL/GenBank/DDBJ whole genome shotgun (WGS) entry which is preliminary data.</text>
</comment>
<protein>
    <submittedName>
        <fullName evidence="2">Uncharacterized protein</fullName>
    </submittedName>
</protein>
<accession>A0A8J5TND8</accession>
<sequence>MNCAANGRILNSYIKKKKIALEKNGRRTIIDEIIYIPPPSREASPNPERGFFYDTSGSAQQKRFYERLRDASAAGFYRSPLQDMPAVPSSDGVEISLGNSQRDAAYDSLTFGDSDDSEDDEEAPEFVDLS</sequence>
<dbReference type="AlphaFoldDB" id="A0A8J5TND8"/>
<dbReference type="Proteomes" id="UP000694050">
    <property type="component" value="Unassembled WGS sequence"/>
</dbReference>
<evidence type="ECO:0000313" key="2">
    <source>
        <dbReference type="EMBL" id="KAG7404960.1"/>
    </source>
</evidence>
<feature type="compositionally biased region" description="Acidic residues" evidence="1">
    <location>
        <begin position="113"/>
        <end position="130"/>
    </location>
</feature>
<organism evidence="2 3">
    <name type="scientific">Fusarium oxysporum f. sp. rapae</name>
    <dbReference type="NCBI Taxonomy" id="485398"/>
    <lineage>
        <taxon>Eukaryota</taxon>
        <taxon>Fungi</taxon>
        <taxon>Dikarya</taxon>
        <taxon>Ascomycota</taxon>
        <taxon>Pezizomycotina</taxon>
        <taxon>Sordariomycetes</taxon>
        <taxon>Hypocreomycetidae</taxon>
        <taxon>Hypocreales</taxon>
        <taxon>Nectriaceae</taxon>
        <taxon>Fusarium</taxon>
        <taxon>Fusarium oxysporum species complex</taxon>
    </lineage>
</organism>
<proteinExistence type="predicted"/>